<evidence type="ECO:0000313" key="7">
    <source>
        <dbReference type="EMBL" id="SBW07574.1"/>
    </source>
</evidence>
<dbReference type="InterPro" id="IPR028081">
    <property type="entry name" value="Leu-bd"/>
</dbReference>
<accession>A0A212K780</accession>
<sequence length="401" mass="43159">MSLRLFAAALAAWLAAAPLPHARAADVVKIGEINSYSRIPAFTLPYRNGWELAVEQINAAGGVMGGKRLEIVSRDDAGSPEQALTAANELVRREGVAMLAGTYLSNVGLAVSDYAAKRGIVFLASEPLTDALTWSNGNPETFRLRPSTYVQTAILVREAAKLPAKRWATIAPNYEYGQAAVRNFKDLLKAARPDVEFVAEQWPAQFGLDAGPTVEALEQAKPDAIFNVTFSSDLSKFVREGTARGLFKNRPVVSLLTGEPDYLVPLGAETPEGWIVTGYPWDEIDTPAHAAFVAAYRAKYHEDPRMGTLVGYNMALALKAALDKAGSTKRDALIAALEGLTFDSPSGPVTFRAADHQSTMGAWVGKTARVDGKGKMVDWRYVDGSEVLPGPEAAKALRPGR</sequence>
<keyword evidence="3 5" id="KW-0732">Signal</keyword>
<evidence type="ECO:0000256" key="1">
    <source>
        <dbReference type="ARBA" id="ARBA00010062"/>
    </source>
</evidence>
<dbReference type="PANTHER" id="PTHR30483">
    <property type="entry name" value="LEUCINE-SPECIFIC-BINDING PROTEIN"/>
    <property type="match status" value="1"/>
</dbReference>
<keyword evidence="2" id="KW-0813">Transport</keyword>
<evidence type="ECO:0000256" key="3">
    <source>
        <dbReference type="ARBA" id="ARBA00022729"/>
    </source>
</evidence>
<dbReference type="AlphaFoldDB" id="A0A212K780"/>
<dbReference type="CDD" id="cd06330">
    <property type="entry name" value="PBP1_As_SBP-like"/>
    <property type="match status" value="1"/>
</dbReference>
<dbReference type="InterPro" id="IPR028082">
    <property type="entry name" value="Peripla_BP_I"/>
</dbReference>
<keyword evidence="4" id="KW-0029">Amino-acid transport</keyword>
<organism evidence="7">
    <name type="scientific">uncultured Alphaproteobacteria bacterium</name>
    <dbReference type="NCBI Taxonomy" id="91750"/>
    <lineage>
        <taxon>Bacteria</taxon>
        <taxon>Pseudomonadati</taxon>
        <taxon>Pseudomonadota</taxon>
        <taxon>Alphaproteobacteria</taxon>
        <taxon>environmental samples</taxon>
    </lineage>
</organism>
<name>A0A212K780_9PROT</name>
<evidence type="ECO:0000256" key="4">
    <source>
        <dbReference type="ARBA" id="ARBA00022970"/>
    </source>
</evidence>
<feature type="domain" description="Leucine-binding protein" evidence="6">
    <location>
        <begin position="44"/>
        <end position="366"/>
    </location>
</feature>
<protein>
    <submittedName>
        <fullName evidence="7">Twin-arginine translocation pathway signal</fullName>
    </submittedName>
</protein>
<dbReference type="InterPro" id="IPR051010">
    <property type="entry name" value="BCAA_transport"/>
</dbReference>
<proteinExistence type="inferred from homology"/>
<evidence type="ECO:0000259" key="6">
    <source>
        <dbReference type="Pfam" id="PF13458"/>
    </source>
</evidence>
<dbReference type="Gene3D" id="3.40.50.2300">
    <property type="match status" value="2"/>
</dbReference>
<dbReference type="GO" id="GO:0006865">
    <property type="term" value="P:amino acid transport"/>
    <property type="evidence" value="ECO:0007669"/>
    <property type="project" value="UniProtKB-KW"/>
</dbReference>
<dbReference type="PANTHER" id="PTHR30483:SF37">
    <property type="entry name" value="ABC TRANSPORTER SUBSTRATE-BINDING PROTEIN"/>
    <property type="match status" value="1"/>
</dbReference>
<dbReference type="PRINTS" id="PR00337">
    <property type="entry name" value="LEUILEVALBP"/>
</dbReference>
<dbReference type="EMBL" id="FLUO01000001">
    <property type="protein sequence ID" value="SBW07574.1"/>
    <property type="molecule type" value="Genomic_DNA"/>
</dbReference>
<reference evidence="7" key="1">
    <citation type="submission" date="2016-04" db="EMBL/GenBank/DDBJ databases">
        <authorList>
            <person name="Evans L.H."/>
            <person name="Alamgir A."/>
            <person name="Owens N."/>
            <person name="Weber N.D."/>
            <person name="Virtaneva K."/>
            <person name="Barbian K."/>
            <person name="Babar A."/>
            <person name="Rosenke K."/>
        </authorList>
    </citation>
    <scope>NUCLEOTIDE SEQUENCE</scope>
    <source>
        <strain evidence="7">86</strain>
    </source>
</reference>
<evidence type="ECO:0000256" key="2">
    <source>
        <dbReference type="ARBA" id="ARBA00022448"/>
    </source>
</evidence>
<dbReference type="Pfam" id="PF13458">
    <property type="entry name" value="Peripla_BP_6"/>
    <property type="match status" value="1"/>
</dbReference>
<feature type="signal peptide" evidence="5">
    <location>
        <begin position="1"/>
        <end position="24"/>
    </location>
</feature>
<gene>
    <name evidence="7" type="ORF">KL86APRO_12259</name>
</gene>
<comment type="similarity">
    <text evidence="1">Belongs to the leucine-binding protein family.</text>
</comment>
<dbReference type="SUPFAM" id="SSF53822">
    <property type="entry name" value="Periplasmic binding protein-like I"/>
    <property type="match status" value="1"/>
</dbReference>
<dbReference type="InterPro" id="IPR000709">
    <property type="entry name" value="Leu_Ile_Val-bd"/>
</dbReference>
<feature type="chain" id="PRO_5012758579" evidence="5">
    <location>
        <begin position="25"/>
        <end position="401"/>
    </location>
</feature>
<evidence type="ECO:0000256" key="5">
    <source>
        <dbReference type="SAM" id="SignalP"/>
    </source>
</evidence>